<evidence type="ECO:0000259" key="4">
    <source>
        <dbReference type="Pfam" id="PF12037"/>
    </source>
</evidence>
<dbReference type="InterPro" id="IPR021911">
    <property type="entry name" value="ATAD3_N"/>
</dbReference>
<feature type="domain" description="ATPase family AAA" evidence="4">
    <location>
        <begin position="24"/>
        <end position="98"/>
    </location>
</feature>
<dbReference type="GO" id="GO:0005739">
    <property type="term" value="C:mitochondrion"/>
    <property type="evidence" value="ECO:0007669"/>
    <property type="project" value="TreeGrafter"/>
</dbReference>
<dbReference type="Pfam" id="PF12037">
    <property type="entry name" value="ATAD3_N"/>
    <property type="match status" value="1"/>
</dbReference>
<dbReference type="PANTHER" id="PTHR23075:SF13">
    <property type="entry name" value="AAA-TYPE ATPASE FAMILY PROTEIN"/>
    <property type="match status" value="1"/>
</dbReference>
<dbReference type="GO" id="GO:0008270">
    <property type="term" value="F:zinc ion binding"/>
    <property type="evidence" value="ECO:0007669"/>
    <property type="project" value="TreeGrafter"/>
</dbReference>
<evidence type="ECO:0000313" key="5">
    <source>
        <dbReference type="EMBL" id="MBA4663061.1"/>
    </source>
</evidence>
<evidence type="ECO:0000256" key="3">
    <source>
        <dbReference type="SAM" id="MobiDB-lite"/>
    </source>
</evidence>
<keyword evidence="1" id="KW-0547">Nucleotide-binding</keyword>
<proteinExistence type="predicted"/>
<protein>
    <recommendedName>
        <fullName evidence="4">ATPase family AAA domain-containing protein</fullName>
    </recommendedName>
</protein>
<feature type="compositionally biased region" description="Polar residues" evidence="3">
    <location>
        <begin position="1"/>
        <end position="33"/>
    </location>
</feature>
<feature type="compositionally biased region" description="Basic and acidic residues" evidence="3">
    <location>
        <begin position="47"/>
        <end position="59"/>
    </location>
</feature>
<feature type="region of interest" description="Disordered" evidence="3">
    <location>
        <begin position="1"/>
        <end position="65"/>
    </location>
</feature>
<dbReference type="GO" id="GO:0005524">
    <property type="term" value="F:ATP binding"/>
    <property type="evidence" value="ECO:0007669"/>
    <property type="project" value="UniProtKB-KW"/>
</dbReference>
<dbReference type="GO" id="GO:0007005">
    <property type="term" value="P:mitochondrion organization"/>
    <property type="evidence" value="ECO:0007669"/>
    <property type="project" value="TreeGrafter"/>
</dbReference>
<evidence type="ECO:0000256" key="2">
    <source>
        <dbReference type="ARBA" id="ARBA00022840"/>
    </source>
</evidence>
<name>A0A7C9E8P1_OPUST</name>
<keyword evidence="2" id="KW-0067">ATP-binding</keyword>
<evidence type="ECO:0000256" key="1">
    <source>
        <dbReference type="ARBA" id="ARBA00022741"/>
    </source>
</evidence>
<organism evidence="5">
    <name type="scientific">Opuntia streptacantha</name>
    <name type="common">Prickly pear cactus</name>
    <name type="synonym">Opuntia cardona</name>
    <dbReference type="NCBI Taxonomy" id="393608"/>
    <lineage>
        <taxon>Eukaryota</taxon>
        <taxon>Viridiplantae</taxon>
        <taxon>Streptophyta</taxon>
        <taxon>Embryophyta</taxon>
        <taxon>Tracheophyta</taxon>
        <taxon>Spermatophyta</taxon>
        <taxon>Magnoliopsida</taxon>
        <taxon>eudicotyledons</taxon>
        <taxon>Gunneridae</taxon>
        <taxon>Pentapetalae</taxon>
        <taxon>Caryophyllales</taxon>
        <taxon>Cactineae</taxon>
        <taxon>Cactaceae</taxon>
        <taxon>Opuntioideae</taxon>
        <taxon>Opuntia</taxon>
    </lineage>
</organism>
<reference evidence="5" key="2">
    <citation type="submission" date="2020-07" db="EMBL/GenBank/DDBJ databases">
        <authorList>
            <person name="Vera ALvarez R."/>
            <person name="Arias-Moreno D.M."/>
            <person name="Jimenez-Jacinto V."/>
            <person name="Jimenez-Bremont J.F."/>
            <person name="Swaminathan K."/>
            <person name="Moose S.P."/>
            <person name="Guerrero-Gonzalez M.L."/>
            <person name="Marino-Ramirez L."/>
            <person name="Landsman D."/>
            <person name="Rodriguez-Kessler M."/>
            <person name="Delgado-Sanchez P."/>
        </authorList>
    </citation>
    <scope>NUCLEOTIDE SEQUENCE</scope>
    <source>
        <tissue evidence="5">Cladode</tissue>
    </source>
</reference>
<accession>A0A7C9E8P1</accession>
<dbReference type="AlphaFoldDB" id="A0A7C9E8P1"/>
<reference evidence="5" key="1">
    <citation type="journal article" date="2013" name="J. Plant Res.">
        <title>Effect of fungi and light on seed germination of three Opuntia species from semiarid lands of central Mexico.</title>
        <authorList>
            <person name="Delgado-Sanchez P."/>
            <person name="Jimenez-Bremont J.F."/>
            <person name="Guerrero-Gonzalez Mde L."/>
            <person name="Flores J."/>
        </authorList>
    </citation>
    <scope>NUCLEOTIDE SEQUENCE</scope>
    <source>
        <tissue evidence="5">Cladode</tissue>
    </source>
</reference>
<sequence length="101" mass="11159">MSSWLYPFSSSRSQPENGSKSENQSPPASQSSGEDPGDRSSGFDPESLERGAKALREINRSPNAKQVFEVMRKQEQTRLAEVEAEKVKMAAIQLQLDIVSC</sequence>
<dbReference type="PANTHER" id="PTHR23075">
    <property type="entry name" value="PUTATIVE ATP-ASE"/>
    <property type="match status" value="1"/>
</dbReference>
<dbReference type="EMBL" id="GISG01219220">
    <property type="protein sequence ID" value="MBA4663061.1"/>
    <property type="molecule type" value="Transcribed_RNA"/>
</dbReference>